<keyword evidence="11 14" id="KW-0503">Monooxygenase</keyword>
<dbReference type="GO" id="GO:0016020">
    <property type="term" value="C:membrane"/>
    <property type="evidence" value="ECO:0007669"/>
    <property type="project" value="UniProtKB-SubCell"/>
</dbReference>
<dbReference type="AlphaFoldDB" id="V2XQV4"/>
<comment type="subcellular location">
    <subcellularLocation>
        <location evidence="2">Membrane</location>
    </subcellularLocation>
</comment>
<keyword evidence="7 13" id="KW-0479">Metal-binding</keyword>
<evidence type="ECO:0000256" key="2">
    <source>
        <dbReference type="ARBA" id="ARBA00004370"/>
    </source>
</evidence>
<dbReference type="KEGG" id="mrr:Moror_14097"/>
<dbReference type="GO" id="GO:0005506">
    <property type="term" value="F:iron ion binding"/>
    <property type="evidence" value="ECO:0007669"/>
    <property type="project" value="InterPro"/>
</dbReference>
<dbReference type="Proteomes" id="UP000017559">
    <property type="component" value="Unassembled WGS sequence"/>
</dbReference>
<dbReference type="InterPro" id="IPR001128">
    <property type="entry name" value="Cyt_P450"/>
</dbReference>
<name>V2XQV4_MONRO</name>
<evidence type="ECO:0000256" key="13">
    <source>
        <dbReference type="PIRSR" id="PIRSR602403-1"/>
    </source>
</evidence>
<keyword evidence="12 15" id="KW-0472">Membrane</keyword>
<protein>
    <submittedName>
        <fullName evidence="16">Benzoate 4-monooxygenase cytochrome p450</fullName>
    </submittedName>
</protein>
<keyword evidence="8 15" id="KW-1133">Transmembrane helix</keyword>
<dbReference type="InterPro" id="IPR002403">
    <property type="entry name" value="Cyt_P450_E_grp-IV"/>
</dbReference>
<accession>V2XQV4</accession>
<comment type="pathway">
    <text evidence="3">Secondary metabolite biosynthesis; terpenoid biosynthesis.</text>
</comment>
<evidence type="ECO:0000313" key="16">
    <source>
        <dbReference type="EMBL" id="ESK94930.1"/>
    </source>
</evidence>
<keyword evidence="9 14" id="KW-0560">Oxidoreductase</keyword>
<organism evidence="16 17">
    <name type="scientific">Moniliophthora roreri (strain MCA 2997)</name>
    <name type="common">Cocoa frosty pod rot fungus</name>
    <name type="synonym">Crinipellis roreri</name>
    <dbReference type="NCBI Taxonomy" id="1381753"/>
    <lineage>
        <taxon>Eukaryota</taxon>
        <taxon>Fungi</taxon>
        <taxon>Dikarya</taxon>
        <taxon>Basidiomycota</taxon>
        <taxon>Agaricomycotina</taxon>
        <taxon>Agaricomycetes</taxon>
        <taxon>Agaricomycetidae</taxon>
        <taxon>Agaricales</taxon>
        <taxon>Marasmiineae</taxon>
        <taxon>Marasmiaceae</taxon>
        <taxon>Moniliophthora</taxon>
    </lineage>
</organism>
<dbReference type="GO" id="GO:0016705">
    <property type="term" value="F:oxidoreductase activity, acting on paired donors, with incorporation or reduction of molecular oxygen"/>
    <property type="evidence" value="ECO:0007669"/>
    <property type="project" value="InterPro"/>
</dbReference>
<dbReference type="Gene3D" id="1.10.630.10">
    <property type="entry name" value="Cytochrome P450"/>
    <property type="match status" value="1"/>
</dbReference>
<comment type="cofactor">
    <cofactor evidence="1 13">
        <name>heme</name>
        <dbReference type="ChEBI" id="CHEBI:30413"/>
    </cofactor>
</comment>
<dbReference type="GO" id="GO:0004497">
    <property type="term" value="F:monooxygenase activity"/>
    <property type="evidence" value="ECO:0007669"/>
    <property type="project" value="UniProtKB-KW"/>
</dbReference>
<dbReference type="Pfam" id="PF00067">
    <property type="entry name" value="p450"/>
    <property type="match status" value="1"/>
</dbReference>
<evidence type="ECO:0000256" key="8">
    <source>
        <dbReference type="ARBA" id="ARBA00022989"/>
    </source>
</evidence>
<dbReference type="InterPro" id="IPR017972">
    <property type="entry name" value="Cyt_P450_CS"/>
</dbReference>
<reference evidence="16 17" key="1">
    <citation type="journal article" date="2014" name="BMC Genomics">
        <title>Genome and secretome analysis of the hemibiotrophic fungal pathogen, Moniliophthora roreri, which causes frosty pod rot disease of cacao: mechanisms of the biotrophic and necrotrophic phases.</title>
        <authorList>
            <person name="Meinhardt L.W."/>
            <person name="Costa G.G.L."/>
            <person name="Thomazella D.P.T."/>
            <person name="Teixeira P.J.P.L."/>
            <person name="Carazzolle M.F."/>
            <person name="Schuster S.C."/>
            <person name="Carlson J.E."/>
            <person name="Guiltinan M.J."/>
            <person name="Mieczkowski P."/>
            <person name="Farmer A."/>
            <person name="Ramaraj T."/>
            <person name="Crozier J."/>
            <person name="Davis R.E."/>
            <person name="Shao J."/>
            <person name="Melnick R.L."/>
            <person name="Pereira G.A.G."/>
            <person name="Bailey B.A."/>
        </authorList>
    </citation>
    <scope>NUCLEOTIDE SEQUENCE [LARGE SCALE GENOMIC DNA]</scope>
    <source>
        <strain evidence="16 17">MCA 2997</strain>
    </source>
</reference>
<dbReference type="PANTHER" id="PTHR24305">
    <property type="entry name" value="CYTOCHROME P450"/>
    <property type="match status" value="1"/>
</dbReference>
<dbReference type="OrthoDB" id="1470350at2759"/>
<evidence type="ECO:0000313" key="17">
    <source>
        <dbReference type="Proteomes" id="UP000017559"/>
    </source>
</evidence>
<evidence type="ECO:0000256" key="14">
    <source>
        <dbReference type="RuleBase" id="RU000461"/>
    </source>
</evidence>
<dbReference type="SUPFAM" id="SSF48264">
    <property type="entry name" value="Cytochrome P450"/>
    <property type="match status" value="1"/>
</dbReference>
<comment type="similarity">
    <text evidence="4 14">Belongs to the cytochrome P450 family.</text>
</comment>
<dbReference type="GO" id="GO:0020037">
    <property type="term" value="F:heme binding"/>
    <property type="evidence" value="ECO:0007669"/>
    <property type="project" value="InterPro"/>
</dbReference>
<dbReference type="InterPro" id="IPR036396">
    <property type="entry name" value="Cyt_P450_sf"/>
</dbReference>
<dbReference type="CDD" id="cd11062">
    <property type="entry name" value="CYP58-like"/>
    <property type="match status" value="1"/>
</dbReference>
<evidence type="ECO:0000256" key="9">
    <source>
        <dbReference type="ARBA" id="ARBA00023002"/>
    </source>
</evidence>
<proteinExistence type="inferred from homology"/>
<evidence type="ECO:0000256" key="7">
    <source>
        <dbReference type="ARBA" id="ARBA00022723"/>
    </source>
</evidence>
<sequence>MNHISGIALTTVISLLVAFILVLRNLGDRRLDRFPGPALARWTLLYRFYYDIIRGGGWVEHLQKLHEIYGPIIRVGPNELHFSRPEAYSEIYAVGSKFAKDPWSYPQKTTFHVFGIYDANEAMARRAIILPYLSKRSISEREWIIQREVDRFINDVLNNTSPIHVKETARSFLGVIIPSVCFPELHSNTALSTTGVLSAVTNAPKSRFPFLLFKYIPQKWTLIIRRWFLSLKSRNQPYSRMNEGKAYAIMAQQALSTPVSEIPDDNANIMSNLLARSVNQVVPEPKSQWLVAESLNLKYAGMDTMSTAILIIIRGVLANEVVRLKLIGELNDAWPDMGTALCFAALEKLSYLTAVIKEGLRLSVGIFSPMNRVVGPGNATISGESIPEGTVVGMAHSMIHFNPDIFPDPQAFRPERWLQEDGQQLDKYLMSFGRGPRSCVGIHLAWSTLYLLIANVFRRLDLSPTSVDDMRAPYRLKDNFVAVYDGKPIYVRAKFKEG</sequence>
<evidence type="ECO:0000256" key="10">
    <source>
        <dbReference type="ARBA" id="ARBA00023004"/>
    </source>
</evidence>
<keyword evidence="6 15" id="KW-0812">Transmembrane</keyword>
<evidence type="ECO:0000256" key="11">
    <source>
        <dbReference type="ARBA" id="ARBA00023033"/>
    </source>
</evidence>
<evidence type="ECO:0000256" key="4">
    <source>
        <dbReference type="ARBA" id="ARBA00010617"/>
    </source>
</evidence>
<keyword evidence="17" id="KW-1185">Reference proteome</keyword>
<dbReference type="InterPro" id="IPR050121">
    <property type="entry name" value="Cytochrome_P450_monoxygenase"/>
</dbReference>
<evidence type="ECO:0000256" key="1">
    <source>
        <dbReference type="ARBA" id="ARBA00001971"/>
    </source>
</evidence>
<evidence type="ECO:0000256" key="3">
    <source>
        <dbReference type="ARBA" id="ARBA00004721"/>
    </source>
</evidence>
<dbReference type="HOGENOM" id="CLU_001570_14_4_1"/>
<feature type="transmembrane region" description="Helical" evidence="15">
    <location>
        <begin position="6"/>
        <end position="23"/>
    </location>
</feature>
<evidence type="ECO:0000256" key="15">
    <source>
        <dbReference type="SAM" id="Phobius"/>
    </source>
</evidence>
<comment type="caution">
    <text evidence="16">The sequence shown here is derived from an EMBL/GenBank/DDBJ whole genome shotgun (WGS) entry which is preliminary data.</text>
</comment>
<dbReference type="STRING" id="1381753.V2XQV4"/>
<dbReference type="PRINTS" id="PR00465">
    <property type="entry name" value="EP450IV"/>
</dbReference>
<evidence type="ECO:0000256" key="12">
    <source>
        <dbReference type="ARBA" id="ARBA00023136"/>
    </source>
</evidence>
<dbReference type="PRINTS" id="PR00385">
    <property type="entry name" value="P450"/>
</dbReference>
<evidence type="ECO:0000256" key="5">
    <source>
        <dbReference type="ARBA" id="ARBA00022617"/>
    </source>
</evidence>
<gene>
    <name evidence="16" type="ORF">Moror_14097</name>
</gene>
<feature type="binding site" description="axial binding residue" evidence="13">
    <location>
        <position position="439"/>
    </location>
    <ligand>
        <name>heme</name>
        <dbReference type="ChEBI" id="CHEBI:30413"/>
    </ligand>
    <ligandPart>
        <name>Fe</name>
        <dbReference type="ChEBI" id="CHEBI:18248"/>
    </ligandPart>
</feature>
<keyword evidence="10 13" id="KW-0408">Iron</keyword>
<dbReference type="EMBL" id="AWSO01000118">
    <property type="protein sequence ID" value="ESK94930.1"/>
    <property type="molecule type" value="Genomic_DNA"/>
</dbReference>
<dbReference type="PANTHER" id="PTHR24305:SF166">
    <property type="entry name" value="CYTOCHROME P450 12A4, MITOCHONDRIAL-RELATED"/>
    <property type="match status" value="1"/>
</dbReference>
<keyword evidence="5 13" id="KW-0349">Heme</keyword>
<dbReference type="PROSITE" id="PS00086">
    <property type="entry name" value="CYTOCHROME_P450"/>
    <property type="match status" value="1"/>
</dbReference>
<evidence type="ECO:0000256" key="6">
    <source>
        <dbReference type="ARBA" id="ARBA00022692"/>
    </source>
</evidence>